<dbReference type="PANTHER" id="PTHR13693:SF77">
    <property type="entry name" value="8-AMINO-7-OXONONANOATE SYNTHASE"/>
    <property type="match status" value="1"/>
</dbReference>
<accession>A0A4R3KQZ0</accession>
<evidence type="ECO:0000256" key="5">
    <source>
        <dbReference type="ARBA" id="ARBA00022898"/>
    </source>
</evidence>
<dbReference type="GO" id="GO:0016740">
    <property type="term" value="F:transferase activity"/>
    <property type="evidence" value="ECO:0007669"/>
    <property type="project" value="UniProtKB-KW"/>
</dbReference>
<dbReference type="Gene3D" id="3.90.1150.10">
    <property type="entry name" value="Aspartate Aminotransferase, domain 1"/>
    <property type="match status" value="1"/>
</dbReference>
<dbReference type="Pfam" id="PF00155">
    <property type="entry name" value="Aminotran_1_2"/>
    <property type="match status" value="1"/>
</dbReference>
<dbReference type="InterPro" id="IPR015424">
    <property type="entry name" value="PyrdxlP-dep_Trfase"/>
</dbReference>
<organism evidence="8 9">
    <name type="scientific">Anseongella ginsenosidimutans</name>
    <dbReference type="NCBI Taxonomy" id="496056"/>
    <lineage>
        <taxon>Bacteria</taxon>
        <taxon>Pseudomonadati</taxon>
        <taxon>Bacteroidota</taxon>
        <taxon>Sphingobacteriia</taxon>
        <taxon>Sphingobacteriales</taxon>
        <taxon>Sphingobacteriaceae</taxon>
        <taxon>Anseongella</taxon>
    </lineage>
</organism>
<dbReference type="InterPro" id="IPR015422">
    <property type="entry name" value="PyrdxlP-dep_Trfase_small"/>
</dbReference>
<keyword evidence="4" id="KW-0808">Transferase</keyword>
<evidence type="ECO:0000313" key="8">
    <source>
        <dbReference type="EMBL" id="TCS87352.1"/>
    </source>
</evidence>
<dbReference type="SUPFAM" id="SSF53383">
    <property type="entry name" value="PLP-dependent transferases"/>
    <property type="match status" value="1"/>
</dbReference>
<dbReference type="GO" id="GO:0030170">
    <property type="term" value="F:pyridoxal phosphate binding"/>
    <property type="evidence" value="ECO:0007669"/>
    <property type="project" value="InterPro"/>
</dbReference>
<gene>
    <name evidence="8" type="ORF">EDD80_105166</name>
</gene>
<evidence type="ECO:0000259" key="7">
    <source>
        <dbReference type="Pfam" id="PF00155"/>
    </source>
</evidence>
<comment type="caution">
    <text evidence="8">The sequence shown here is derived from an EMBL/GenBank/DDBJ whole genome shotgun (WGS) entry which is preliminary data.</text>
</comment>
<dbReference type="InterPro" id="IPR004839">
    <property type="entry name" value="Aminotransferase_I/II_large"/>
</dbReference>
<dbReference type="Gene3D" id="3.40.640.10">
    <property type="entry name" value="Type I PLP-dependent aspartate aminotransferase-like (Major domain)"/>
    <property type="match status" value="1"/>
</dbReference>
<dbReference type="RefSeq" id="WP_225975041.1">
    <property type="nucleotide sequence ID" value="NZ_CP042432.1"/>
</dbReference>
<name>A0A4R3KQZ0_9SPHI</name>
<comment type="similarity">
    <text evidence="3">Belongs to the class-II pyridoxal-phosphate-dependent aminotransferase family. BioF subfamily.</text>
</comment>
<proteinExistence type="inferred from homology"/>
<dbReference type="AlphaFoldDB" id="A0A4R3KQZ0"/>
<dbReference type="GO" id="GO:0009102">
    <property type="term" value="P:biotin biosynthetic process"/>
    <property type="evidence" value="ECO:0007669"/>
    <property type="project" value="TreeGrafter"/>
</dbReference>
<feature type="domain" description="Aminotransferase class I/classII large" evidence="7">
    <location>
        <begin position="33"/>
        <end position="371"/>
    </location>
</feature>
<evidence type="ECO:0000256" key="3">
    <source>
        <dbReference type="ARBA" id="ARBA00010008"/>
    </source>
</evidence>
<sequence>MQTLDSIHRHLEQKLRERFSENKYRRLSCNSGMADFCSNDYLGFARSPALQAKIRDELGKHPGYPAGATGSRLLSGNSTYAEHLEEEIALFHHAQAGLIFNSGYAANLGLFSAIARRGDTVICDELAHASIIDGIRLSGANRYTFSHNDTGSLEQKLKQAEKGPGRIFIAVESIYSMDGDKAPLEKITSLTEKHNAALIVDEAHAGGIFGKNGRGLVPLWGLEEQVFARIYTFGKALGSHGAIITGSKTLKDYLVNFARPLIYTTALPFHNLASIKCAYELLIDRTGLQKELDAKIALFKTLAKGIRGIIPMDGPIQTVTVPGNKAVREAAGQLQASGLDVRPILSPTVPEGKERIRICLHLYNTEEEIKKLTGLLTTILT</sequence>
<keyword evidence="5 6" id="KW-0663">Pyridoxal phosphate</keyword>
<keyword evidence="9" id="KW-1185">Reference proteome</keyword>
<dbReference type="PANTHER" id="PTHR13693">
    <property type="entry name" value="CLASS II AMINOTRANSFERASE/8-AMINO-7-OXONONANOATE SYNTHASE"/>
    <property type="match status" value="1"/>
</dbReference>
<evidence type="ECO:0000256" key="1">
    <source>
        <dbReference type="ARBA" id="ARBA00001933"/>
    </source>
</evidence>
<evidence type="ECO:0000313" key="9">
    <source>
        <dbReference type="Proteomes" id="UP000295807"/>
    </source>
</evidence>
<dbReference type="Proteomes" id="UP000295807">
    <property type="component" value="Unassembled WGS sequence"/>
</dbReference>
<dbReference type="InterPro" id="IPR015421">
    <property type="entry name" value="PyrdxlP-dep_Trfase_major"/>
</dbReference>
<dbReference type="InterPro" id="IPR050087">
    <property type="entry name" value="AON_synthase_class-II"/>
</dbReference>
<protein>
    <submittedName>
        <fullName evidence="8">8-amino-7-oxononanoate synthase</fullName>
    </submittedName>
</protein>
<dbReference type="EMBL" id="SMAD01000005">
    <property type="protein sequence ID" value="TCS87352.1"/>
    <property type="molecule type" value="Genomic_DNA"/>
</dbReference>
<reference evidence="8 9" key="1">
    <citation type="submission" date="2019-03" db="EMBL/GenBank/DDBJ databases">
        <title>Genomic Encyclopedia of Type Strains, Phase IV (KMG-IV): sequencing the most valuable type-strain genomes for metagenomic binning, comparative biology and taxonomic classification.</title>
        <authorList>
            <person name="Goeker M."/>
        </authorList>
    </citation>
    <scope>NUCLEOTIDE SEQUENCE [LARGE SCALE GENOMIC DNA]</scope>
    <source>
        <strain evidence="8 9">DSM 21100</strain>
    </source>
</reference>
<comment type="cofactor">
    <cofactor evidence="1 6">
        <name>pyridoxal 5'-phosphate</name>
        <dbReference type="ChEBI" id="CHEBI:597326"/>
    </cofactor>
</comment>
<dbReference type="InterPro" id="IPR001917">
    <property type="entry name" value="Aminotrans_II_pyridoxalP_BS"/>
</dbReference>
<evidence type="ECO:0000256" key="2">
    <source>
        <dbReference type="ARBA" id="ARBA00005189"/>
    </source>
</evidence>
<dbReference type="PROSITE" id="PS00599">
    <property type="entry name" value="AA_TRANSFER_CLASS_2"/>
    <property type="match status" value="1"/>
</dbReference>
<evidence type="ECO:0000256" key="4">
    <source>
        <dbReference type="ARBA" id="ARBA00022679"/>
    </source>
</evidence>
<evidence type="ECO:0000256" key="6">
    <source>
        <dbReference type="RuleBase" id="RU003693"/>
    </source>
</evidence>
<comment type="pathway">
    <text evidence="2">Lipid metabolism.</text>
</comment>